<dbReference type="AlphaFoldDB" id="A0A212JJ35"/>
<evidence type="ECO:0000256" key="1">
    <source>
        <dbReference type="ARBA" id="ARBA00004236"/>
    </source>
</evidence>
<name>A0A212JJ35_9DELT</name>
<gene>
    <name evidence="6" type="ORF">KL86DPRO_11596</name>
</gene>
<proteinExistence type="predicted"/>
<dbReference type="GO" id="GO:0003755">
    <property type="term" value="F:peptidyl-prolyl cis-trans isomerase activity"/>
    <property type="evidence" value="ECO:0007669"/>
    <property type="project" value="InterPro"/>
</dbReference>
<keyword evidence="6" id="KW-0413">Isomerase</keyword>
<dbReference type="Gene3D" id="1.10.4030.10">
    <property type="entry name" value="Porin chaperone SurA, peptide-binding domain"/>
    <property type="match status" value="1"/>
</dbReference>
<dbReference type="SUPFAM" id="SSF109998">
    <property type="entry name" value="Triger factor/SurA peptide-binding domain-like"/>
    <property type="match status" value="1"/>
</dbReference>
<evidence type="ECO:0000256" key="2">
    <source>
        <dbReference type="ARBA" id="ARBA00022475"/>
    </source>
</evidence>
<protein>
    <submittedName>
        <fullName evidence="6">Putative PpiC-type peptidyl-prolyl cis-trans isomerase</fullName>
    </submittedName>
</protein>
<sequence>MLDLIRHRAQSWAVKVIFGIIILVFVAWGVGSNNQSGPGTAATVNGKPILIADFQRELRAEEEQFRGMAPDASAELMKNLRLPERVLERLVVRSLIEQEAKRLGITVTPVEYAAYLRAQGIFNGDDGKFSQKRYEQFVANQGRNIAEFEQSQMRALLAQKMQGYVTSAVTVTPEEARRRLGFELEKRVVSYVLFAADGYRKDITITDDAIASYYDANLAQFSQPATIAVSYLDVTPAALAPSMDVAEAEVDKAYAAGPLQYNIRQVQLPVPDGADAATEDAMKAKLEIVATALRAGTDLAEAAKDLVAEFPDARMGETGMMEARRIPEEILGSLAGLHKNDVAAVVKMENMLVLSQLLATDPDWSQPEETVRAALRLALGEEKASLAFRDVQAQAEDMVAIGKPLAEIAKELKVDIKTTNPAPREELGYALQLRRPEQLSLFEGAKGSLVNGVLETQEGFVVAEIGDTAPAGVKPLTEVRDLILEVLTQREAEKKSEEAARAVIAEFANGIPAAYKDKVITSEPFTRQNNIPGLGYAKALSDAIFASPVDVWMKEPFATSKGAVIAMPTEVIPLNDEEWAKIEARAVEVVLNSKRGQAMNAYIADLHKKAEVLVPHKELFGQ</sequence>
<dbReference type="InterPro" id="IPR046357">
    <property type="entry name" value="PPIase_dom_sf"/>
</dbReference>
<dbReference type="InterPro" id="IPR052029">
    <property type="entry name" value="PpiD_chaperone"/>
</dbReference>
<dbReference type="Pfam" id="PF13624">
    <property type="entry name" value="SurA_N_3"/>
    <property type="match status" value="1"/>
</dbReference>
<keyword evidence="3 5" id="KW-0472">Membrane</keyword>
<evidence type="ECO:0000256" key="3">
    <source>
        <dbReference type="ARBA" id="ARBA00023136"/>
    </source>
</evidence>
<keyword evidence="5" id="KW-1133">Transmembrane helix</keyword>
<evidence type="ECO:0000256" key="4">
    <source>
        <dbReference type="ARBA" id="ARBA00023186"/>
    </source>
</evidence>
<keyword evidence="4" id="KW-0143">Chaperone</keyword>
<organism evidence="6">
    <name type="scientific">uncultured delta proteobacterium</name>
    <dbReference type="NCBI Taxonomy" id="34034"/>
    <lineage>
        <taxon>Bacteria</taxon>
        <taxon>Deltaproteobacteria</taxon>
        <taxon>environmental samples</taxon>
    </lineage>
</organism>
<evidence type="ECO:0000313" key="6">
    <source>
        <dbReference type="EMBL" id="SBV99463.1"/>
    </source>
</evidence>
<accession>A0A212JJ35</accession>
<dbReference type="PANTHER" id="PTHR47529">
    <property type="entry name" value="PEPTIDYL-PROLYL CIS-TRANS ISOMERASE D"/>
    <property type="match status" value="1"/>
</dbReference>
<keyword evidence="2" id="KW-1003">Cell membrane</keyword>
<dbReference type="PANTHER" id="PTHR47529:SF1">
    <property type="entry name" value="PERIPLASMIC CHAPERONE PPID"/>
    <property type="match status" value="1"/>
</dbReference>
<keyword evidence="5" id="KW-0812">Transmembrane</keyword>
<evidence type="ECO:0000256" key="5">
    <source>
        <dbReference type="SAM" id="Phobius"/>
    </source>
</evidence>
<reference evidence="6" key="1">
    <citation type="submission" date="2016-04" db="EMBL/GenBank/DDBJ databases">
        <authorList>
            <person name="Evans L.H."/>
            <person name="Alamgir A."/>
            <person name="Owens N."/>
            <person name="Weber N.D."/>
            <person name="Virtaneva K."/>
            <person name="Barbian K."/>
            <person name="Babar A."/>
            <person name="Rosenke K."/>
        </authorList>
    </citation>
    <scope>NUCLEOTIDE SEQUENCE</scope>
    <source>
        <strain evidence="6">86</strain>
    </source>
</reference>
<comment type="subcellular location">
    <subcellularLocation>
        <location evidence="1">Cell membrane</location>
    </subcellularLocation>
</comment>
<dbReference type="Gene3D" id="3.10.50.40">
    <property type="match status" value="1"/>
</dbReference>
<dbReference type="InterPro" id="IPR027304">
    <property type="entry name" value="Trigger_fact/SurA_dom_sf"/>
</dbReference>
<dbReference type="GO" id="GO:0005886">
    <property type="term" value="C:plasma membrane"/>
    <property type="evidence" value="ECO:0007669"/>
    <property type="project" value="UniProtKB-SubCell"/>
</dbReference>
<dbReference type="EMBL" id="FLUQ01000001">
    <property type="protein sequence ID" value="SBV99463.1"/>
    <property type="molecule type" value="Genomic_DNA"/>
</dbReference>
<feature type="transmembrane region" description="Helical" evidence="5">
    <location>
        <begin position="12"/>
        <end position="31"/>
    </location>
</feature>
<dbReference type="SUPFAM" id="SSF54534">
    <property type="entry name" value="FKBP-like"/>
    <property type="match status" value="1"/>
</dbReference>